<dbReference type="EnsemblMetazoa" id="Aqu2.1.39598_001">
    <property type="protein sequence ID" value="Aqu2.1.39598_001"/>
    <property type="gene ID" value="Aqu2.1.39598"/>
</dbReference>
<dbReference type="AlphaFoldDB" id="A0A1X7VI60"/>
<reference evidence="6" key="1">
    <citation type="journal article" date="2010" name="Nature">
        <title>The Amphimedon queenslandica genome and the evolution of animal complexity.</title>
        <authorList>
            <person name="Srivastava M."/>
            <person name="Simakov O."/>
            <person name="Chapman J."/>
            <person name="Fahey B."/>
            <person name="Gauthier M.E."/>
            <person name="Mitros T."/>
            <person name="Richards G.S."/>
            <person name="Conaco C."/>
            <person name="Dacre M."/>
            <person name="Hellsten U."/>
            <person name="Larroux C."/>
            <person name="Putnam N.H."/>
            <person name="Stanke M."/>
            <person name="Adamska M."/>
            <person name="Darling A."/>
            <person name="Degnan S.M."/>
            <person name="Oakley T.H."/>
            <person name="Plachetzki D.C."/>
            <person name="Zhai Y."/>
            <person name="Adamski M."/>
            <person name="Calcino A."/>
            <person name="Cummins S.F."/>
            <person name="Goodstein D.M."/>
            <person name="Harris C."/>
            <person name="Jackson D.J."/>
            <person name="Leys S.P."/>
            <person name="Shu S."/>
            <person name="Woodcroft B.J."/>
            <person name="Vervoort M."/>
            <person name="Kosik K.S."/>
            <person name="Manning G."/>
            <person name="Degnan B.M."/>
            <person name="Rokhsar D.S."/>
        </authorList>
    </citation>
    <scope>NUCLEOTIDE SEQUENCE [LARGE SCALE GENOMIC DNA]</scope>
</reference>
<dbReference type="Proteomes" id="UP000007879">
    <property type="component" value="Unassembled WGS sequence"/>
</dbReference>
<evidence type="ECO:0000259" key="4">
    <source>
        <dbReference type="Pfam" id="PF04424"/>
    </source>
</evidence>
<feature type="region of interest" description="Disordered" evidence="3">
    <location>
        <begin position="1"/>
        <end position="23"/>
    </location>
</feature>
<dbReference type="PANTHER" id="PTHR18063">
    <property type="entry name" value="NF-E2 INDUCIBLE PROTEIN"/>
    <property type="match status" value="1"/>
</dbReference>
<feature type="compositionally biased region" description="Gly residues" evidence="3">
    <location>
        <begin position="379"/>
        <end position="391"/>
    </location>
</feature>
<keyword evidence="6" id="KW-1185">Reference proteome</keyword>
<feature type="compositionally biased region" description="Basic and acidic residues" evidence="3">
    <location>
        <begin position="1"/>
        <end position="13"/>
    </location>
</feature>
<dbReference type="PANTHER" id="PTHR18063:SF6">
    <property type="entry name" value="UBIQUITIN CARBOXYL-TERMINAL HYDROLASE"/>
    <property type="match status" value="1"/>
</dbReference>
<accession>A0A1X7VI60</accession>
<keyword evidence="2" id="KW-0378">Hydrolase</keyword>
<keyword evidence="2" id="KW-0788">Thiol protease</keyword>
<dbReference type="EnsemblMetazoa" id="XM_003384186.3">
    <property type="protein sequence ID" value="XP_003384234.1"/>
    <property type="gene ID" value="LOC100638631"/>
</dbReference>
<dbReference type="InParanoid" id="A0A1X7VI60"/>
<organism evidence="5">
    <name type="scientific">Amphimedon queenslandica</name>
    <name type="common">Sponge</name>
    <dbReference type="NCBI Taxonomy" id="400682"/>
    <lineage>
        <taxon>Eukaryota</taxon>
        <taxon>Metazoa</taxon>
        <taxon>Porifera</taxon>
        <taxon>Demospongiae</taxon>
        <taxon>Heteroscleromorpha</taxon>
        <taxon>Haplosclerida</taxon>
        <taxon>Niphatidae</taxon>
        <taxon>Amphimedon</taxon>
    </lineage>
</organism>
<dbReference type="GO" id="GO:0071944">
    <property type="term" value="C:cell periphery"/>
    <property type="evidence" value="ECO:0007669"/>
    <property type="project" value="TreeGrafter"/>
</dbReference>
<keyword evidence="2" id="KW-0833">Ubl conjugation pathway</keyword>
<evidence type="ECO:0000256" key="2">
    <source>
        <dbReference type="RuleBase" id="RU367139"/>
    </source>
</evidence>
<dbReference type="EC" id="3.4.19.12" evidence="2"/>
<reference evidence="5" key="2">
    <citation type="submission" date="2017-05" db="UniProtKB">
        <authorList>
            <consortium name="EnsemblMetazoa"/>
        </authorList>
    </citation>
    <scope>IDENTIFICATION</scope>
</reference>
<dbReference type="GO" id="GO:0006508">
    <property type="term" value="P:proteolysis"/>
    <property type="evidence" value="ECO:0007669"/>
    <property type="project" value="UniProtKB-KW"/>
</dbReference>
<dbReference type="GO" id="GO:0016807">
    <property type="term" value="F:cysteine-type carboxypeptidase activity"/>
    <property type="evidence" value="ECO:0007669"/>
    <property type="project" value="TreeGrafter"/>
</dbReference>
<dbReference type="eggNOG" id="KOG2427">
    <property type="taxonomic scope" value="Eukaryota"/>
</dbReference>
<dbReference type="Pfam" id="PF04424">
    <property type="entry name" value="MINDY_DUB"/>
    <property type="match status" value="1"/>
</dbReference>
<name>A0A1X7VI60_AMPQE</name>
<dbReference type="GO" id="GO:0140934">
    <property type="term" value="F:histone deubiquitinase activity"/>
    <property type="evidence" value="ECO:0007669"/>
    <property type="project" value="UniProtKB-UniRule"/>
</dbReference>
<evidence type="ECO:0000313" key="5">
    <source>
        <dbReference type="EnsemblMetazoa" id="Aqu2.1.39598_001"/>
    </source>
</evidence>
<sequence length="427" mass="47554">MSEIMSSEKKEPKQSSGPASDGVHQLKWIPWGSTESDDNVFVPIVTQNENGPCPLLAICNVLILRNLLVIPPGETLITSQRLMDLLGSCLFQCRPNDLSETEVTNYEQNVGDAISVFPRLLTGLDINVKFNSVSGFEFTQELSIFDLLSVPLYHGWLPEPSDQQSYPLVSSSTYNQLVEQAINDRSSDDSAKVNAAIVITDFLESTASQLTYHGLCELNRVVSEGELCVFFRNNHFNTMLKRNNELLLLVTDFGFLNELGHVWHVLSDIDDSGSFLDSNFKPSSNLPQTVTQRFTGEEIDVPMEVEERETEKKEEPKVPEYTAELDTQIAMDLMSEEEQPIQPVDSPTEASIATRQLLADEELAMRLHQEELSREIEAFGGGGGGGGGGGEASHHPPSSKEEYEQIALRERRERRRTSKQDNGCSIL</sequence>
<dbReference type="KEGG" id="aqu:100638631"/>
<proteinExistence type="inferred from homology"/>
<evidence type="ECO:0000256" key="1">
    <source>
        <dbReference type="ARBA" id="ARBA00006616"/>
    </source>
</evidence>
<dbReference type="STRING" id="400682.A0A1X7VI60"/>
<comment type="similarity">
    <text evidence="1 2">Belongs to the MINDY deubiquitinase family. FAM63 subfamily.</text>
</comment>
<dbReference type="OrthoDB" id="10261212at2759"/>
<evidence type="ECO:0000313" key="6">
    <source>
        <dbReference type="Proteomes" id="UP000007879"/>
    </source>
</evidence>
<feature type="region of interest" description="Disordered" evidence="3">
    <location>
        <begin position="373"/>
        <end position="427"/>
    </location>
</feature>
<protein>
    <recommendedName>
        <fullName evidence="2">Ubiquitin carboxyl-terminal hydrolase</fullName>
        <ecNumber evidence="2">3.4.19.12</ecNumber>
    </recommendedName>
</protein>
<keyword evidence="2" id="KW-0645">Protease</keyword>
<dbReference type="GO" id="GO:1990380">
    <property type="term" value="F:K48-linked deubiquitinase activity"/>
    <property type="evidence" value="ECO:0007669"/>
    <property type="project" value="UniProtKB-UniRule"/>
</dbReference>
<dbReference type="InterPro" id="IPR007518">
    <property type="entry name" value="MINDY"/>
</dbReference>
<dbReference type="FunCoup" id="A0A1X7VI60">
    <property type="interactions" value="710"/>
</dbReference>
<comment type="function">
    <text evidence="2">Hydrolase that can specifically remove 'Lys-48'-linked conjugated ubiquitin from proteins. Has exodeubiquitinase activity and has a preference for long polyubiquitin chains. May play a regulatory role at the level of protein turnover.</text>
</comment>
<feature type="domain" description="MINDY deubiquitinase" evidence="4">
    <location>
        <begin position="24"/>
        <end position="280"/>
    </location>
</feature>
<feature type="compositionally biased region" description="Basic and acidic residues" evidence="3">
    <location>
        <begin position="392"/>
        <end position="411"/>
    </location>
</feature>
<dbReference type="GO" id="GO:0071108">
    <property type="term" value="P:protein K48-linked deubiquitination"/>
    <property type="evidence" value="ECO:0007669"/>
    <property type="project" value="TreeGrafter"/>
</dbReference>
<gene>
    <name evidence="5" type="primary">100638631</name>
</gene>
<dbReference type="InterPro" id="IPR033979">
    <property type="entry name" value="MINDY_domain"/>
</dbReference>
<comment type="catalytic activity">
    <reaction evidence="2">
        <text>Thiol-dependent hydrolysis of ester, thioester, amide, peptide and isopeptide bonds formed by the C-terminal Gly of ubiquitin (a 76-residue protein attached to proteins as an intracellular targeting signal).</text>
        <dbReference type="EC" id="3.4.19.12"/>
    </reaction>
</comment>
<dbReference type="GO" id="GO:0005829">
    <property type="term" value="C:cytosol"/>
    <property type="evidence" value="ECO:0007669"/>
    <property type="project" value="TreeGrafter"/>
</dbReference>
<evidence type="ECO:0000256" key="3">
    <source>
        <dbReference type="SAM" id="MobiDB-lite"/>
    </source>
</evidence>
<dbReference type="GO" id="GO:0036435">
    <property type="term" value="F:K48-linked polyubiquitin modification-dependent protein binding"/>
    <property type="evidence" value="ECO:0007669"/>
    <property type="project" value="UniProtKB-UniRule"/>
</dbReference>
<dbReference type="GO" id="GO:0004843">
    <property type="term" value="F:cysteine-type deubiquitinase activity"/>
    <property type="evidence" value="ECO:0007669"/>
    <property type="project" value="UniProtKB-UniRule"/>
</dbReference>